<feature type="compositionally biased region" description="Basic and acidic residues" evidence="1">
    <location>
        <begin position="36"/>
        <end position="48"/>
    </location>
</feature>
<feature type="compositionally biased region" description="Polar residues" evidence="1">
    <location>
        <begin position="1"/>
        <end position="35"/>
    </location>
</feature>
<dbReference type="EMBL" id="JWZX01001376">
    <property type="protein sequence ID" value="KOO33944.1"/>
    <property type="molecule type" value="Genomic_DNA"/>
</dbReference>
<dbReference type="Proteomes" id="UP000037460">
    <property type="component" value="Unassembled WGS sequence"/>
</dbReference>
<name>A0A0M0K572_9EUKA</name>
<feature type="compositionally biased region" description="Low complexity" evidence="1">
    <location>
        <begin position="165"/>
        <end position="179"/>
    </location>
</feature>
<reference evidence="3" key="1">
    <citation type="journal article" date="2015" name="PLoS Genet.">
        <title>Genome Sequence and Transcriptome Analyses of Chrysochromulina tobin: Metabolic Tools for Enhanced Algal Fitness in the Prominent Order Prymnesiales (Haptophyceae).</title>
        <authorList>
            <person name="Hovde B.T."/>
            <person name="Deodato C.R."/>
            <person name="Hunsperger H.M."/>
            <person name="Ryken S.A."/>
            <person name="Yost W."/>
            <person name="Jha R.K."/>
            <person name="Patterson J."/>
            <person name="Monnat R.J. Jr."/>
            <person name="Barlow S.B."/>
            <person name="Starkenburg S.R."/>
            <person name="Cattolico R.A."/>
        </authorList>
    </citation>
    <scope>NUCLEOTIDE SEQUENCE</scope>
    <source>
        <strain evidence="3">CCMP291</strain>
    </source>
</reference>
<accession>A0A0M0K572</accession>
<feature type="region of interest" description="Disordered" evidence="1">
    <location>
        <begin position="157"/>
        <end position="180"/>
    </location>
</feature>
<comment type="caution">
    <text evidence="2">The sequence shown here is derived from an EMBL/GenBank/DDBJ whole genome shotgun (WGS) entry which is preliminary data.</text>
</comment>
<protein>
    <submittedName>
        <fullName evidence="2">Uncharacterized protein</fullName>
    </submittedName>
</protein>
<evidence type="ECO:0000313" key="2">
    <source>
        <dbReference type="EMBL" id="KOO33944.1"/>
    </source>
</evidence>
<feature type="region of interest" description="Disordered" evidence="1">
    <location>
        <begin position="1"/>
        <end position="48"/>
    </location>
</feature>
<organism evidence="2 3">
    <name type="scientific">Chrysochromulina tobinii</name>
    <dbReference type="NCBI Taxonomy" id="1460289"/>
    <lineage>
        <taxon>Eukaryota</taxon>
        <taxon>Haptista</taxon>
        <taxon>Haptophyta</taxon>
        <taxon>Prymnesiophyceae</taxon>
        <taxon>Prymnesiales</taxon>
        <taxon>Chrysochromulinaceae</taxon>
        <taxon>Chrysochromulina</taxon>
    </lineage>
</organism>
<dbReference type="AlphaFoldDB" id="A0A0M0K572"/>
<sequence>MRQRSQLVLTEQNSGGTSTASSTPLVASSDEASTTPRHDPYHDPDPRPELVEQCIQPRHCSLAEGDAREWMHRRLSHLGHVFNERGATYMACVWFELSFAARPDAVAELISAINMRMKLGQWALVEALYRRIVRMDLSKEERDAAYRKLGEATSLKSARGRLRDSSSSTSPASDGTGASACAASPGRLVMQPQTPLSASHSKAAPSASSALDARFEGLSAAEAELGLVLEAPALVTSASSLTPKQIERLLPLVRGCAFAANKACELEAAQHWFEASYALSCSDCL</sequence>
<proteinExistence type="predicted"/>
<keyword evidence="3" id="KW-1185">Reference proteome</keyword>
<evidence type="ECO:0000313" key="3">
    <source>
        <dbReference type="Proteomes" id="UP000037460"/>
    </source>
</evidence>
<evidence type="ECO:0000256" key="1">
    <source>
        <dbReference type="SAM" id="MobiDB-lite"/>
    </source>
</evidence>
<gene>
    <name evidence="2" type="ORF">Ctob_008381</name>
</gene>